<dbReference type="STRING" id="1123350.SAMN02744040_00373"/>
<gene>
    <name evidence="1" type="ORF">SAMN02744040_00373</name>
</gene>
<reference evidence="2" key="1">
    <citation type="submission" date="2016-11" db="EMBL/GenBank/DDBJ databases">
        <authorList>
            <person name="Varghese N."/>
            <person name="Submissions S."/>
        </authorList>
    </citation>
    <scope>NUCLEOTIDE SEQUENCE [LARGE SCALE GENOMIC DNA]</scope>
    <source>
        <strain evidence="2">DSM 15285</strain>
    </source>
</reference>
<sequence>MKNKKIIPPEKLTKYKWGGTTYEWMEETKEINSQIKNTQEKTKSKEKIEKEIYYGNRKQRWN</sequence>
<dbReference type="RefSeq" id="WP_072723162.1">
    <property type="nucleotide sequence ID" value="NZ_FQXH01000005.1"/>
</dbReference>
<dbReference type="EMBL" id="FQXH01000005">
    <property type="protein sequence ID" value="SHG96443.1"/>
    <property type="molecule type" value="Genomic_DNA"/>
</dbReference>
<keyword evidence="2" id="KW-1185">Reference proteome</keyword>
<proteinExistence type="predicted"/>
<dbReference type="AlphaFoldDB" id="A0A1M5P5F2"/>
<evidence type="ECO:0000313" key="2">
    <source>
        <dbReference type="Proteomes" id="UP000242520"/>
    </source>
</evidence>
<evidence type="ECO:0000313" key="1">
    <source>
        <dbReference type="EMBL" id="SHG96443.1"/>
    </source>
</evidence>
<dbReference type="OrthoDB" id="1757632at2"/>
<protein>
    <submittedName>
        <fullName evidence="1">Uncharacterized protein</fullName>
    </submittedName>
</protein>
<name>A0A1M5P5F2_9FIRM</name>
<dbReference type="Proteomes" id="UP000242520">
    <property type="component" value="Unassembled WGS sequence"/>
</dbReference>
<accession>A0A1M5P5F2</accession>
<organism evidence="1 2">
    <name type="scientific">Tepidibacter thalassicus DSM 15285</name>
    <dbReference type="NCBI Taxonomy" id="1123350"/>
    <lineage>
        <taxon>Bacteria</taxon>
        <taxon>Bacillati</taxon>
        <taxon>Bacillota</taxon>
        <taxon>Clostridia</taxon>
        <taxon>Peptostreptococcales</taxon>
        <taxon>Peptostreptococcaceae</taxon>
        <taxon>Tepidibacter</taxon>
    </lineage>
</organism>